<evidence type="ECO:0008006" key="3">
    <source>
        <dbReference type="Google" id="ProtNLM"/>
    </source>
</evidence>
<name>A0A9D6LT20_9BACT</name>
<accession>A0A9D6LT20</accession>
<dbReference type="Proteomes" id="UP000808388">
    <property type="component" value="Unassembled WGS sequence"/>
</dbReference>
<protein>
    <recommendedName>
        <fullName evidence="3">Homing endonuclease LAGLIDADG domain-containing protein</fullName>
    </recommendedName>
</protein>
<sequence>MTEIGVTRETLSLDFVAGLVVGEGTFYWTMAGDGYKRPVFCLKMPIRDYNLVMDVRDSLGLTSEKVYEYHHGGRHYAMLIVRNIGSLKNIVIPLLWPKLSGYKKRQFQWWFKQFKSSATNPSYRFFHDAFRLKFPDLY</sequence>
<comment type="caution">
    <text evidence="1">The sequence shown here is derived from an EMBL/GenBank/DDBJ whole genome shotgun (WGS) entry which is preliminary data.</text>
</comment>
<gene>
    <name evidence="1" type="ORF">HY220_02385</name>
</gene>
<dbReference type="AlphaFoldDB" id="A0A9D6LT20"/>
<organism evidence="1 2">
    <name type="scientific">Candidatus Sungiibacteriota bacterium</name>
    <dbReference type="NCBI Taxonomy" id="2750080"/>
    <lineage>
        <taxon>Bacteria</taxon>
        <taxon>Candidatus Sungiibacteriota</taxon>
    </lineage>
</organism>
<dbReference type="InterPro" id="IPR027434">
    <property type="entry name" value="Homing_endonucl"/>
</dbReference>
<dbReference type="SUPFAM" id="SSF55608">
    <property type="entry name" value="Homing endonucleases"/>
    <property type="match status" value="1"/>
</dbReference>
<reference evidence="1" key="1">
    <citation type="submission" date="2020-07" db="EMBL/GenBank/DDBJ databases">
        <title>Huge and variable diversity of episymbiotic CPR bacteria and DPANN archaea in groundwater ecosystems.</title>
        <authorList>
            <person name="He C.Y."/>
            <person name="Keren R."/>
            <person name="Whittaker M."/>
            <person name="Farag I.F."/>
            <person name="Doudna J."/>
            <person name="Cate J.H.D."/>
            <person name="Banfield J.F."/>
        </authorList>
    </citation>
    <scope>NUCLEOTIDE SEQUENCE</scope>
    <source>
        <strain evidence="1">NC_groundwater_972_Pr1_S-0.2um_49_27</strain>
    </source>
</reference>
<evidence type="ECO:0000313" key="2">
    <source>
        <dbReference type="Proteomes" id="UP000808388"/>
    </source>
</evidence>
<evidence type="ECO:0000313" key="1">
    <source>
        <dbReference type="EMBL" id="MBI3627571.1"/>
    </source>
</evidence>
<dbReference type="EMBL" id="JACQCQ010000009">
    <property type="protein sequence ID" value="MBI3627571.1"/>
    <property type="molecule type" value="Genomic_DNA"/>
</dbReference>
<dbReference type="Gene3D" id="3.10.28.10">
    <property type="entry name" value="Homing endonucleases"/>
    <property type="match status" value="1"/>
</dbReference>
<proteinExistence type="predicted"/>